<protein>
    <submittedName>
        <fullName evidence="5">Caspase recruitment domain-containing protein 11</fullName>
    </submittedName>
</protein>
<sequence>ASQQGENALRQQIQRCNEQREQYRITIQNLTTDKQALQRKCLQIERELFQLRERFDALSQNRNNEALCDSCRKYFPCNCSSVNNMNRSNSNADKRIRPPVPMPRYSKESPSDRELRNEVEGLREEVSTLRDTLNEQINLFTDERKRWEEERIKILKFNNSSPNRNAALLNDFTPNVEGICTRKEDLKVLADSKSCLVSCDRLI</sequence>
<reference evidence="3 4" key="2">
    <citation type="submission" date="2018-11" db="EMBL/GenBank/DDBJ databases">
        <authorList>
            <consortium name="Pathogen Informatics"/>
        </authorList>
    </citation>
    <scope>NUCLEOTIDE SEQUENCE [LARGE SCALE GENOMIC DNA]</scope>
</reference>
<keyword evidence="4" id="KW-1185">Reference proteome</keyword>
<accession>A0A0N5CNH1</accession>
<evidence type="ECO:0000313" key="4">
    <source>
        <dbReference type="Proteomes" id="UP000276776"/>
    </source>
</evidence>
<evidence type="ECO:0000256" key="1">
    <source>
        <dbReference type="SAM" id="Coils"/>
    </source>
</evidence>
<organism evidence="5">
    <name type="scientific">Thelazia callipaeda</name>
    <name type="common">Oriental eyeworm</name>
    <name type="synonym">Parasitic nematode</name>
    <dbReference type="NCBI Taxonomy" id="103827"/>
    <lineage>
        <taxon>Eukaryota</taxon>
        <taxon>Metazoa</taxon>
        <taxon>Ecdysozoa</taxon>
        <taxon>Nematoda</taxon>
        <taxon>Chromadorea</taxon>
        <taxon>Rhabditida</taxon>
        <taxon>Spirurina</taxon>
        <taxon>Spiruromorpha</taxon>
        <taxon>Thelazioidea</taxon>
        <taxon>Thelaziidae</taxon>
        <taxon>Thelazia</taxon>
    </lineage>
</organism>
<dbReference type="WBParaSite" id="TCLT_0000172901-mRNA-1">
    <property type="protein sequence ID" value="TCLT_0000172901-mRNA-1"/>
    <property type="gene ID" value="TCLT_0000172901"/>
</dbReference>
<dbReference type="STRING" id="103827.A0A0N5CNH1"/>
<dbReference type="OrthoDB" id="10030037at2759"/>
<feature type="coiled-coil region" evidence="1">
    <location>
        <begin position="6"/>
        <end position="61"/>
    </location>
</feature>
<evidence type="ECO:0000256" key="2">
    <source>
        <dbReference type="SAM" id="MobiDB-lite"/>
    </source>
</evidence>
<evidence type="ECO:0000313" key="5">
    <source>
        <dbReference type="WBParaSite" id="TCLT_0000172901-mRNA-1"/>
    </source>
</evidence>
<proteinExistence type="predicted"/>
<dbReference type="Proteomes" id="UP000276776">
    <property type="component" value="Unassembled WGS sequence"/>
</dbReference>
<gene>
    <name evidence="3" type="ORF">TCLT_LOCUS1730</name>
</gene>
<name>A0A0N5CNH1_THECL</name>
<reference evidence="5" key="1">
    <citation type="submission" date="2017-02" db="UniProtKB">
        <authorList>
            <consortium name="WormBaseParasite"/>
        </authorList>
    </citation>
    <scope>IDENTIFICATION</scope>
</reference>
<dbReference type="AlphaFoldDB" id="A0A0N5CNH1"/>
<feature type="region of interest" description="Disordered" evidence="2">
    <location>
        <begin position="86"/>
        <end position="116"/>
    </location>
</feature>
<dbReference type="EMBL" id="UYYF01000253">
    <property type="protein sequence ID" value="VDM97323.1"/>
    <property type="molecule type" value="Genomic_DNA"/>
</dbReference>
<feature type="compositionally biased region" description="Basic and acidic residues" evidence="2">
    <location>
        <begin position="105"/>
        <end position="116"/>
    </location>
</feature>
<evidence type="ECO:0000313" key="3">
    <source>
        <dbReference type="EMBL" id="VDM97323.1"/>
    </source>
</evidence>
<keyword evidence="1" id="KW-0175">Coiled coil</keyword>